<dbReference type="InterPro" id="IPR042099">
    <property type="entry name" value="ANL_N_sf"/>
</dbReference>
<dbReference type="InterPro" id="IPR050237">
    <property type="entry name" value="ATP-dep_AMP-bd_enzyme"/>
</dbReference>
<dbReference type="InterPro" id="IPR045851">
    <property type="entry name" value="AMP-bd_C_sf"/>
</dbReference>
<evidence type="ECO:0000259" key="2">
    <source>
        <dbReference type="Pfam" id="PF00501"/>
    </source>
</evidence>
<dbReference type="Gene3D" id="3.30.300.30">
    <property type="match status" value="1"/>
</dbReference>
<sequence length="551" mass="59406">MQNDGKSAFRPYVDALLDQLETQSDRAVLRYFDHDVTGRTLRTAIFRYARALAVLGIGRGSLVALLAPNCPDALAIRYAANLLGSAAMFMPASTNAERRAALLARVQPTLLVAFPETLHHLPVAVESHVLFVGVGPVSTRLDKLAQTQSDLPLRGQLSADDLAVLVSSGGTTGVPKCSRRSFAAYSAMVCAADDKDRRQLINGPLAYLSQVLVDTTLIGGGTVVLKRRYDPAETLATIESERITDVLLVEPQLFETMDHPDVGRRNLSSLRSIAHIGGSAPAVLRQRAIARLGPVLTHLYGASETGVVSILPPSTYEANPQLLACAGPVRPGVEVRLRRADGTLAHAGQCGNIEVKSAAVADGYYHQPVEETHKFQHGWCLTGDVGFIDKAANLHVLGRAADVAEIDGLTIGPTLIEDVLCRLPDVRYAVALAANETALEHRWNALIEPWLAGQVDVARCMRRLEIVLGRSVARRIRIVVADRVPLTEQGKADRTAIEMVMQGDSQSSHASRQLAGNVVADRRTDGRRNAPANANPPHDTPLIRFPQQVSA</sequence>
<dbReference type="SUPFAM" id="SSF56801">
    <property type="entry name" value="Acetyl-CoA synthetase-like"/>
    <property type="match status" value="1"/>
</dbReference>
<dbReference type="EMBL" id="SNVI01000002">
    <property type="protein sequence ID" value="TFE42115.1"/>
    <property type="molecule type" value="Genomic_DNA"/>
</dbReference>
<evidence type="ECO:0000256" key="1">
    <source>
        <dbReference type="SAM" id="MobiDB-lite"/>
    </source>
</evidence>
<reference evidence="3 4" key="1">
    <citation type="submission" date="2019-03" db="EMBL/GenBank/DDBJ databases">
        <title>Complete Genome Sequence of Paraburkholderia dipogonis ICMP 19430T, a Nitrogen-fixing Symbiont of the South African Invasive Legume Dipogon lignosus in New Zealand.</title>
        <authorList>
            <person name="De Meyer S.E."/>
        </authorList>
    </citation>
    <scope>NUCLEOTIDE SEQUENCE [LARGE SCALE GENOMIC DNA]</scope>
    <source>
        <strain evidence="3 4">ICMP 19430</strain>
    </source>
</reference>
<feature type="region of interest" description="Disordered" evidence="1">
    <location>
        <begin position="501"/>
        <end position="551"/>
    </location>
</feature>
<proteinExistence type="predicted"/>
<name>A0A4Y8MXL7_9BURK</name>
<protein>
    <submittedName>
        <fullName evidence="3">Long-chain fatty acid--CoA ligase</fullName>
    </submittedName>
</protein>
<accession>A0A4Y8MXL7</accession>
<organism evidence="3 4">
    <name type="scientific">Paraburkholderia dipogonis</name>
    <dbReference type="NCBI Taxonomy" id="1211383"/>
    <lineage>
        <taxon>Bacteria</taxon>
        <taxon>Pseudomonadati</taxon>
        <taxon>Pseudomonadota</taxon>
        <taxon>Betaproteobacteria</taxon>
        <taxon>Burkholderiales</taxon>
        <taxon>Burkholderiaceae</taxon>
        <taxon>Paraburkholderia</taxon>
    </lineage>
</organism>
<comment type="caution">
    <text evidence="3">The sequence shown here is derived from an EMBL/GenBank/DDBJ whole genome shotgun (WGS) entry which is preliminary data.</text>
</comment>
<dbReference type="PANTHER" id="PTHR43767">
    <property type="entry name" value="LONG-CHAIN-FATTY-ACID--COA LIGASE"/>
    <property type="match status" value="1"/>
</dbReference>
<dbReference type="Proteomes" id="UP000297385">
    <property type="component" value="Unassembled WGS sequence"/>
</dbReference>
<evidence type="ECO:0000313" key="3">
    <source>
        <dbReference type="EMBL" id="TFE42115.1"/>
    </source>
</evidence>
<feature type="domain" description="AMP-dependent synthetase/ligase" evidence="2">
    <location>
        <begin position="19"/>
        <end position="365"/>
    </location>
</feature>
<dbReference type="GeneID" id="97304760"/>
<gene>
    <name evidence="3" type="ORF">E2553_36545</name>
</gene>
<dbReference type="GO" id="GO:0016878">
    <property type="term" value="F:acid-thiol ligase activity"/>
    <property type="evidence" value="ECO:0007669"/>
    <property type="project" value="UniProtKB-ARBA"/>
</dbReference>
<evidence type="ECO:0000313" key="4">
    <source>
        <dbReference type="Proteomes" id="UP000297385"/>
    </source>
</evidence>
<dbReference type="Pfam" id="PF00501">
    <property type="entry name" value="AMP-binding"/>
    <property type="match status" value="1"/>
</dbReference>
<dbReference type="InterPro" id="IPR000873">
    <property type="entry name" value="AMP-dep_synth/lig_dom"/>
</dbReference>
<dbReference type="Gene3D" id="3.40.50.12780">
    <property type="entry name" value="N-terminal domain of ligase-like"/>
    <property type="match status" value="1"/>
</dbReference>
<dbReference type="PANTHER" id="PTHR43767:SF1">
    <property type="entry name" value="NONRIBOSOMAL PEPTIDE SYNTHASE PES1 (EUROFUNG)-RELATED"/>
    <property type="match status" value="1"/>
</dbReference>
<dbReference type="RefSeq" id="WP_134465382.1">
    <property type="nucleotide sequence ID" value="NZ_JBHMFL010000155.1"/>
</dbReference>
<keyword evidence="3" id="KW-0436">Ligase</keyword>
<dbReference type="AlphaFoldDB" id="A0A4Y8MXL7"/>